<keyword evidence="3" id="KW-0050">Antiport</keyword>
<evidence type="ECO:0000256" key="6">
    <source>
        <dbReference type="ARBA" id="ARBA00022989"/>
    </source>
</evidence>
<feature type="transmembrane region" description="Helical" evidence="10">
    <location>
        <begin position="355"/>
        <end position="377"/>
    </location>
</feature>
<comment type="caution">
    <text evidence="11">The sequence shown here is derived from an EMBL/GenBank/DDBJ whole genome shotgun (WGS) entry which is preliminary data.</text>
</comment>
<evidence type="ECO:0000313" key="11">
    <source>
        <dbReference type="EMBL" id="TLU64667.1"/>
    </source>
</evidence>
<dbReference type="InterPro" id="IPR048279">
    <property type="entry name" value="MdtK-like"/>
</dbReference>
<dbReference type="PANTHER" id="PTHR43298:SF2">
    <property type="entry name" value="FMN_FAD EXPORTER YEEO-RELATED"/>
    <property type="match status" value="1"/>
</dbReference>
<feature type="transmembrane region" description="Helical" evidence="10">
    <location>
        <begin position="200"/>
        <end position="218"/>
    </location>
</feature>
<protein>
    <recommendedName>
        <fullName evidence="9">Multidrug-efflux transporter</fullName>
    </recommendedName>
</protein>
<feature type="transmembrane region" description="Helical" evidence="10">
    <location>
        <begin position="321"/>
        <end position="343"/>
    </location>
</feature>
<organism evidence="11 12">
    <name type="scientific">Thalassotalea litorea</name>
    <dbReference type="NCBI Taxonomy" id="2020715"/>
    <lineage>
        <taxon>Bacteria</taxon>
        <taxon>Pseudomonadati</taxon>
        <taxon>Pseudomonadota</taxon>
        <taxon>Gammaproteobacteria</taxon>
        <taxon>Alteromonadales</taxon>
        <taxon>Colwelliaceae</taxon>
        <taxon>Thalassotalea</taxon>
    </lineage>
</organism>
<dbReference type="PANTHER" id="PTHR43298">
    <property type="entry name" value="MULTIDRUG RESISTANCE PROTEIN NORM-RELATED"/>
    <property type="match status" value="1"/>
</dbReference>
<keyword evidence="6 10" id="KW-1133">Transmembrane helix</keyword>
<evidence type="ECO:0000256" key="5">
    <source>
        <dbReference type="ARBA" id="ARBA00022692"/>
    </source>
</evidence>
<feature type="transmembrane region" description="Helical" evidence="10">
    <location>
        <begin position="239"/>
        <end position="263"/>
    </location>
</feature>
<sequence>MSILNMQSVRASIKLAWPISLQQTLVTMLGMIDVMMVSHLGDAAVAAVGLGNRIQFVVLVLVNGGAWAVGILASQYFGAGNMMKVRRAILMGVCVTVFALIPVVLLNFAYADQLIELGSTDNQVIALGESYLWITMPSLLFVAGIMVIENALRSLNQVKLPMVLSSIAIGLNVILNYWLINGGLGIEPLGVDGAAIATTVSRLLHLIILVWFLVAMRHPVKPSRHDFASLNDTQAWRKLVALVWPMMFSFGVWSLGTLVYQLIYGRIGTQELAVMSILAPVEGMFISLFFGFASACAIMVGQRLGADKFDEAWSIARTFSLLAPVVAVIAGGLLYGIKSWVFIPFADLPSSTLDLASDIFLIIALGGSLKITNMTMAMGVLRAGGETKACLYIDTTGMWIISIPLTMLAAFYFQLPLFWVVVVSYSEEICKLVLFSWRVASKKWLNNLATT</sequence>
<comment type="subcellular location">
    <subcellularLocation>
        <location evidence="1">Cell inner membrane</location>
        <topology evidence="1">Multi-pass membrane protein</topology>
    </subcellularLocation>
</comment>
<dbReference type="InterPro" id="IPR050222">
    <property type="entry name" value="MATE_MdtK"/>
</dbReference>
<feature type="transmembrane region" description="Helical" evidence="10">
    <location>
        <begin position="53"/>
        <end position="77"/>
    </location>
</feature>
<keyword evidence="4" id="KW-1003">Cell membrane</keyword>
<evidence type="ECO:0000256" key="8">
    <source>
        <dbReference type="ARBA" id="ARBA00023136"/>
    </source>
</evidence>
<keyword evidence="7" id="KW-0406">Ion transport</keyword>
<keyword evidence="12" id="KW-1185">Reference proteome</keyword>
<gene>
    <name evidence="11" type="ORF">FE810_11320</name>
</gene>
<dbReference type="Proteomes" id="UP000307790">
    <property type="component" value="Unassembled WGS sequence"/>
</dbReference>
<feature type="transmembrane region" description="Helical" evidence="10">
    <location>
        <begin position="160"/>
        <end position="180"/>
    </location>
</feature>
<feature type="transmembrane region" description="Helical" evidence="10">
    <location>
        <begin position="283"/>
        <end position="300"/>
    </location>
</feature>
<dbReference type="GO" id="GO:0042910">
    <property type="term" value="F:xenobiotic transmembrane transporter activity"/>
    <property type="evidence" value="ECO:0007669"/>
    <property type="project" value="InterPro"/>
</dbReference>
<feature type="transmembrane region" description="Helical" evidence="10">
    <location>
        <begin position="89"/>
        <end position="110"/>
    </location>
</feature>
<dbReference type="PIRSF" id="PIRSF006603">
    <property type="entry name" value="DinF"/>
    <property type="match status" value="1"/>
</dbReference>
<evidence type="ECO:0000256" key="1">
    <source>
        <dbReference type="ARBA" id="ARBA00004429"/>
    </source>
</evidence>
<reference evidence="11 12" key="1">
    <citation type="submission" date="2019-05" db="EMBL/GenBank/DDBJ databases">
        <title>Genome sequences of Thalassotalea litorea 1K03283.</title>
        <authorList>
            <person name="Zhang D."/>
        </authorList>
    </citation>
    <scope>NUCLEOTIDE SEQUENCE [LARGE SCALE GENOMIC DNA]</scope>
    <source>
        <strain evidence="11 12">MCCC 1K03283</strain>
    </source>
</reference>
<dbReference type="RefSeq" id="WP_138320165.1">
    <property type="nucleotide sequence ID" value="NZ_VCBC01000010.1"/>
</dbReference>
<dbReference type="InterPro" id="IPR002528">
    <property type="entry name" value="MATE_fam"/>
</dbReference>
<dbReference type="GO" id="GO:0015297">
    <property type="term" value="F:antiporter activity"/>
    <property type="evidence" value="ECO:0007669"/>
    <property type="project" value="UniProtKB-KW"/>
</dbReference>
<dbReference type="AlphaFoldDB" id="A0A5R9IKR5"/>
<evidence type="ECO:0000256" key="9">
    <source>
        <dbReference type="ARBA" id="ARBA00031636"/>
    </source>
</evidence>
<dbReference type="EMBL" id="VCBC01000010">
    <property type="protein sequence ID" value="TLU64667.1"/>
    <property type="molecule type" value="Genomic_DNA"/>
</dbReference>
<dbReference type="GO" id="GO:0006811">
    <property type="term" value="P:monoatomic ion transport"/>
    <property type="evidence" value="ECO:0007669"/>
    <property type="project" value="UniProtKB-KW"/>
</dbReference>
<evidence type="ECO:0000256" key="10">
    <source>
        <dbReference type="SAM" id="Phobius"/>
    </source>
</evidence>
<dbReference type="GO" id="GO:0005886">
    <property type="term" value="C:plasma membrane"/>
    <property type="evidence" value="ECO:0007669"/>
    <property type="project" value="UniProtKB-SubCell"/>
</dbReference>
<dbReference type="Pfam" id="PF01554">
    <property type="entry name" value="MatE"/>
    <property type="match status" value="2"/>
</dbReference>
<dbReference type="OrthoDB" id="9780160at2"/>
<proteinExistence type="predicted"/>
<keyword evidence="2" id="KW-0813">Transport</keyword>
<name>A0A5R9IKR5_9GAMM</name>
<evidence type="ECO:0000313" key="12">
    <source>
        <dbReference type="Proteomes" id="UP000307790"/>
    </source>
</evidence>
<evidence type="ECO:0000256" key="4">
    <source>
        <dbReference type="ARBA" id="ARBA00022475"/>
    </source>
</evidence>
<feature type="transmembrane region" description="Helical" evidence="10">
    <location>
        <begin position="130"/>
        <end position="148"/>
    </location>
</feature>
<evidence type="ECO:0000256" key="7">
    <source>
        <dbReference type="ARBA" id="ARBA00023065"/>
    </source>
</evidence>
<keyword evidence="8 10" id="KW-0472">Membrane</keyword>
<keyword evidence="5 10" id="KW-0812">Transmembrane</keyword>
<evidence type="ECO:0000256" key="3">
    <source>
        <dbReference type="ARBA" id="ARBA00022449"/>
    </source>
</evidence>
<accession>A0A5R9IKR5</accession>
<evidence type="ECO:0000256" key="2">
    <source>
        <dbReference type="ARBA" id="ARBA00022448"/>
    </source>
</evidence>
<dbReference type="NCBIfam" id="TIGR00797">
    <property type="entry name" value="matE"/>
    <property type="match status" value="1"/>
</dbReference>